<dbReference type="InterPro" id="IPR001182">
    <property type="entry name" value="FtsW/RodA"/>
</dbReference>
<name>A0A7G1P8J9_9ACTN</name>
<evidence type="ECO:0000256" key="1">
    <source>
        <dbReference type="ARBA" id="ARBA00004141"/>
    </source>
</evidence>
<dbReference type="PANTHER" id="PTHR30474">
    <property type="entry name" value="CELL CYCLE PROTEIN"/>
    <property type="match status" value="1"/>
</dbReference>
<dbReference type="Proteomes" id="UP000516444">
    <property type="component" value="Chromosome"/>
</dbReference>
<dbReference type="PANTHER" id="PTHR30474:SF3">
    <property type="entry name" value="PEPTIDOGLYCAN GLYCOSYLTRANSFERASE RODA"/>
    <property type="match status" value="1"/>
</dbReference>
<keyword evidence="7" id="KW-0131">Cell cycle</keyword>
<dbReference type="RefSeq" id="WP_055517298.1">
    <property type="nucleotide sequence ID" value="NZ_AP023440.1"/>
</dbReference>
<keyword evidence="4 6" id="KW-1133">Transmembrane helix</keyword>
<evidence type="ECO:0000256" key="6">
    <source>
        <dbReference type="SAM" id="Phobius"/>
    </source>
</evidence>
<dbReference type="AlphaFoldDB" id="A0A7G1P8J9"/>
<dbReference type="Pfam" id="PF01098">
    <property type="entry name" value="FTSW_RODA_SPOVE"/>
    <property type="match status" value="1"/>
</dbReference>
<dbReference type="KEGG" id="sgm:GCM10017557_42340"/>
<feature type="transmembrane region" description="Helical" evidence="6">
    <location>
        <begin position="400"/>
        <end position="427"/>
    </location>
</feature>
<feature type="transmembrane region" description="Helical" evidence="6">
    <location>
        <begin position="153"/>
        <end position="181"/>
    </location>
</feature>
<keyword evidence="2 6" id="KW-0812">Transmembrane</keyword>
<dbReference type="GO" id="GO:0008360">
    <property type="term" value="P:regulation of cell shape"/>
    <property type="evidence" value="ECO:0007669"/>
    <property type="project" value="UniProtKB-KW"/>
</dbReference>
<feature type="transmembrane region" description="Helical" evidence="6">
    <location>
        <begin position="358"/>
        <end position="379"/>
    </location>
</feature>
<evidence type="ECO:0000313" key="7">
    <source>
        <dbReference type="EMBL" id="BCL29375.1"/>
    </source>
</evidence>
<evidence type="ECO:0000313" key="8">
    <source>
        <dbReference type="Proteomes" id="UP000516444"/>
    </source>
</evidence>
<evidence type="ECO:0000256" key="2">
    <source>
        <dbReference type="ARBA" id="ARBA00022692"/>
    </source>
</evidence>
<dbReference type="GO" id="GO:0032153">
    <property type="term" value="C:cell division site"/>
    <property type="evidence" value="ECO:0007669"/>
    <property type="project" value="TreeGrafter"/>
</dbReference>
<proteinExistence type="predicted"/>
<evidence type="ECO:0000256" key="4">
    <source>
        <dbReference type="ARBA" id="ARBA00022989"/>
    </source>
</evidence>
<feature type="transmembrane region" description="Helical" evidence="6">
    <location>
        <begin position="433"/>
        <end position="452"/>
    </location>
</feature>
<dbReference type="GO" id="GO:0015648">
    <property type="term" value="F:lipid-linked peptidoglycan transporter activity"/>
    <property type="evidence" value="ECO:0007669"/>
    <property type="project" value="TreeGrafter"/>
</dbReference>
<feature type="transmembrane region" description="Helical" evidence="6">
    <location>
        <begin position="254"/>
        <end position="270"/>
    </location>
</feature>
<protein>
    <submittedName>
        <fullName evidence="7">Cell division protein FtsW</fullName>
    </submittedName>
</protein>
<feature type="transmembrane region" description="Helical" evidence="6">
    <location>
        <begin position="28"/>
        <end position="45"/>
    </location>
</feature>
<evidence type="ECO:0000256" key="5">
    <source>
        <dbReference type="ARBA" id="ARBA00023136"/>
    </source>
</evidence>
<feature type="transmembrane region" description="Helical" evidence="6">
    <location>
        <begin position="193"/>
        <end position="209"/>
    </location>
</feature>
<reference evidence="7 8" key="1">
    <citation type="journal article" date="2014" name="Int. J. Syst. Evol. Microbiol.">
        <title>Complete genome sequence of Corynebacterium casei LMG S-19264T (=DSM 44701T), isolated from a smear-ripened cheese.</title>
        <authorList>
            <consortium name="US DOE Joint Genome Institute (JGI-PGF)"/>
            <person name="Walter F."/>
            <person name="Albersmeier A."/>
            <person name="Kalinowski J."/>
            <person name="Ruckert C."/>
        </authorList>
    </citation>
    <scope>NUCLEOTIDE SEQUENCE [LARGE SCALE GENOMIC DNA]</scope>
    <source>
        <strain evidence="7 8">JCM 4677</strain>
    </source>
</reference>
<feature type="transmembrane region" description="Helical" evidence="6">
    <location>
        <begin position="230"/>
        <end position="248"/>
    </location>
</feature>
<gene>
    <name evidence="7" type="ORF">GCM10017557_42340</name>
</gene>
<keyword evidence="5 6" id="KW-0472">Membrane</keyword>
<keyword evidence="8" id="KW-1185">Reference proteome</keyword>
<keyword evidence="3" id="KW-0133">Cell shape</keyword>
<dbReference type="OrthoDB" id="9812661at2"/>
<feature type="transmembrane region" description="Helical" evidence="6">
    <location>
        <begin position="275"/>
        <end position="293"/>
    </location>
</feature>
<sequence length="479" mass="50886">MSSTSNPSTQHTSTIGAIGTPSRRNTELALLVFAVLIAVFAYANVGLAINGSVPSGLLSYGLGLGLLAGVGHLVVRKFAPYADPLMLPLATLLNGIGLAVVWRLDQSQRLQEKSTFFEAAPRQLLNSALGVALFVIVLVFLKDHRVLQRYTYISMVAAVILLLLPLVPGLGVNVFGARIWIKIPGLGTIQPGEFAKIALAVFFAGYLMVKRDALALASRRFMGLYLPRGRDLGPIVVIWALSILILVFETDLGTSLLFFGMFVIMLYVATERTSWIVFGLLMSAAGAVGVASFESHVQQRVQAWLDPMHEYELSQQGVIGHTEQSMQALWAFGSGGTLGTGLGQGDSDLIGFAANSDFILATFGEELGLAGVMAILLMYGLIVERGVRTALAARDPFGKLLAIGLSGAFALQVFVVAGGVMGLIPLTGMTMPFLAYGGSSVIANWALIGILIRISDTARRPAPAPAPSPDAEMTQVVRP</sequence>
<dbReference type="GO" id="GO:0051301">
    <property type="term" value="P:cell division"/>
    <property type="evidence" value="ECO:0007669"/>
    <property type="project" value="UniProtKB-KW"/>
</dbReference>
<feature type="transmembrane region" description="Helical" evidence="6">
    <location>
        <begin position="57"/>
        <end position="75"/>
    </location>
</feature>
<organism evidence="7 8">
    <name type="scientific">Streptomyces aurantiacus</name>
    <dbReference type="NCBI Taxonomy" id="47760"/>
    <lineage>
        <taxon>Bacteria</taxon>
        <taxon>Bacillati</taxon>
        <taxon>Actinomycetota</taxon>
        <taxon>Actinomycetes</taxon>
        <taxon>Kitasatosporales</taxon>
        <taxon>Streptomycetaceae</taxon>
        <taxon>Streptomyces</taxon>
        <taxon>Streptomyces aurantiacus group</taxon>
    </lineage>
</organism>
<evidence type="ECO:0000256" key="3">
    <source>
        <dbReference type="ARBA" id="ARBA00022960"/>
    </source>
</evidence>
<dbReference type="EMBL" id="AP023440">
    <property type="protein sequence ID" value="BCL29375.1"/>
    <property type="molecule type" value="Genomic_DNA"/>
</dbReference>
<dbReference type="GO" id="GO:0005886">
    <property type="term" value="C:plasma membrane"/>
    <property type="evidence" value="ECO:0007669"/>
    <property type="project" value="TreeGrafter"/>
</dbReference>
<keyword evidence="7" id="KW-0132">Cell division</keyword>
<accession>A0A7G1P8J9</accession>
<feature type="transmembrane region" description="Helical" evidence="6">
    <location>
        <begin position="87"/>
        <end position="104"/>
    </location>
</feature>
<feature type="transmembrane region" description="Helical" evidence="6">
    <location>
        <begin position="124"/>
        <end position="141"/>
    </location>
</feature>
<comment type="subcellular location">
    <subcellularLocation>
        <location evidence="1">Membrane</location>
        <topology evidence="1">Multi-pass membrane protein</topology>
    </subcellularLocation>
</comment>